<keyword evidence="2" id="KW-0547">Nucleotide-binding</keyword>
<reference evidence="4" key="1">
    <citation type="submission" date="2018-01" db="EMBL/GenBank/DDBJ databases">
        <authorList>
            <person name="Mao J.F."/>
        </authorList>
    </citation>
    <scope>NUCLEOTIDE SEQUENCE</scope>
    <source>
        <strain evidence="4">Huo1</strain>
        <tissue evidence="4">Leaf</tissue>
    </source>
</reference>
<dbReference type="InterPro" id="IPR005654">
    <property type="entry name" value="ATPase_AFG1-like"/>
</dbReference>
<dbReference type="EMBL" id="PNBA02000003">
    <property type="protein sequence ID" value="KAG6430851.1"/>
    <property type="molecule type" value="Genomic_DNA"/>
</dbReference>
<evidence type="ECO:0000256" key="1">
    <source>
        <dbReference type="ARBA" id="ARBA00010322"/>
    </source>
</evidence>
<evidence type="ECO:0008006" key="6">
    <source>
        <dbReference type="Google" id="ProtNLM"/>
    </source>
</evidence>
<sequence length="572" mass="64411">MRKIIWAARHLRPALWKGNFGSTKRFDFCSVYINQRVCECKHPLYVVSRALSANAATGVVELNRDGPLMEYGRRIAAGELLDGDASQLDTLGELQRLYDDLVANAGASRLDAYAASQRAARRSWWYSPRVTPVRGLYLYGGVGTGKTMLMDLFYHQLPRSWRKRRIHFHDFMLNVHARLQKHRGVADPLEIVGGEISNESILLCLDEFMVTDVADALILNRLFTHLFNNGVVLVATSNRAPDKLYEGGLQRDLFLPFIATLKERCVVHQIGSYLDYRKMTSAEEGFYFVGKHVSNILEQKFRELIGEKVAAPEEVEVVMGRKLQVPLGANGCAYFPFDQLCDRPLGAADYFGLFKKFHTLAVEGVPIFGPANRTAAYRFVTLIDVMYENRARLLCSAEGSPTELFEKVVTISDAATRHGLSEVCVDNDLGFAKDRTISRSDLEDRSILFLMISNKTCVVIIFCLLIEIDKEEVILENDKSIMADIYLSLSENTKGSFKNDSQLLSMIPICIYSANSNPKITGSLEVKAHDSAYTERSGLKMGMPLDEQYLFGTSLQKEELQERALCHYELCP</sequence>
<evidence type="ECO:0000256" key="3">
    <source>
        <dbReference type="ARBA" id="ARBA00022840"/>
    </source>
</evidence>
<name>A0A8X8YDY1_SALSN</name>
<dbReference type="Pfam" id="PF03969">
    <property type="entry name" value="AFG1_ATPase"/>
    <property type="match status" value="1"/>
</dbReference>
<comment type="caution">
    <text evidence="4">The sequence shown here is derived from an EMBL/GenBank/DDBJ whole genome shotgun (WGS) entry which is preliminary data.</text>
</comment>
<protein>
    <recommendedName>
        <fullName evidence="6">Protein AFG1</fullName>
    </recommendedName>
</protein>
<evidence type="ECO:0000313" key="5">
    <source>
        <dbReference type="Proteomes" id="UP000298416"/>
    </source>
</evidence>
<dbReference type="Proteomes" id="UP000298416">
    <property type="component" value="Unassembled WGS sequence"/>
</dbReference>
<proteinExistence type="inferred from homology"/>
<dbReference type="PANTHER" id="PTHR12169:SF29">
    <property type="entry name" value="AFG1-LIKE ATPASE FAMILY PROTEIN"/>
    <property type="match status" value="1"/>
</dbReference>
<gene>
    <name evidence="4" type="ORF">SASPL_108924</name>
</gene>
<keyword evidence="3" id="KW-0067">ATP-binding</keyword>
<dbReference type="NCBIfam" id="NF040713">
    <property type="entry name" value="ZapE"/>
    <property type="match status" value="1"/>
</dbReference>
<dbReference type="InterPro" id="IPR027417">
    <property type="entry name" value="P-loop_NTPase"/>
</dbReference>
<dbReference type="AlphaFoldDB" id="A0A8X8YDY1"/>
<dbReference type="GO" id="GO:0005739">
    <property type="term" value="C:mitochondrion"/>
    <property type="evidence" value="ECO:0007669"/>
    <property type="project" value="TreeGrafter"/>
</dbReference>
<dbReference type="GO" id="GO:0009507">
    <property type="term" value="C:chloroplast"/>
    <property type="evidence" value="ECO:0007669"/>
    <property type="project" value="TreeGrafter"/>
</dbReference>
<dbReference type="GO" id="GO:0016887">
    <property type="term" value="F:ATP hydrolysis activity"/>
    <property type="evidence" value="ECO:0007669"/>
    <property type="project" value="InterPro"/>
</dbReference>
<dbReference type="GO" id="GO:0005524">
    <property type="term" value="F:ATP binding"/>
    <property type="evidence" value="ECO:0007669"/>
    <property type="project" value="UniProtKB-KW"/>
</dbReference>
<dbReference type="Gene3D" id="3.40.50.300">
    <property type="entry name" value="P-loop containing nucleotide triphosphate hydrolases"/>
    <property type="match status" value="1"/>
</dbReference>
<dbReference type="SUPFAM" id="SSF52540">
    <property type="entry name" value="P-loop containing nucleoside triphosphate hydrolases"/>
    <property type="match status" value="1"/>
</dbReference>
<dbReference type="PANTHER" id="PTHR12169">
    <property type="entry name" value="ATPASE N2B"/>
    <property type="match status" value="1"/>
</dbReference>
<organism evidence="4">
    <name type="scientific">Salvia splendens</name>
    <name type="common">Scarlet sage</name>
    <dbReference type="NCBI Taxonomy" id="180675"/>
    <lineage>
        <taxon>Eukaryota</taxon>
        <taxon>Viridiplantae</taxon>
        <taxon>Streptophyta</taxon>
        <taxon>Embryophyta</taxon>
        <taxon>Tracheophyta</taxon>
        <taxon>Spermatophyta</taxon>
        <taxon>Magnoliopsida</taxon>
        <taxon>eudicotyledons</taxon>
        <taxon>Gunneridae</taxon>
        <taxon>Pentapetalae</taxon>
        <taxon>asterids</taxon>
        <taxon>lamiids</taxon>
        <taxon>Lamiales</taxon>
        <taxon>Lamiaceae</taxon>
        <taxon>Nepetoideae</taxon>
        <taxon>Mentheae</taxon>
        <taxon>Salviinae</taxon>
        <taxon>Salvia</taxon>
        <taxon>Salvia subgen. Calosphace</taxon>
        <taxon>core Calosphace</taxon>
    </lineage>
</organism>
<accession>A0A8X8YDY1</accession>
<evidence type="ECO:0000313" key="4">
    <source>
        <dbReference type="EMBL" id="KAG6430851.1"/>
    </source>
</evidence>
<evidence type="ECO:0000256" key="2">
    <source>
        <dbReference type="ARBA" id="ARBA00022741"/>
    </source>
</evidence>
<comment type="similarity">
    <text evidence="1">Belongs to the AFG1 ATPase family.</text>
</comment>
<keyword evidence="5" id="KW-1185">Reference proteome</keyword>
<reference evidence="4" key="2">
    <citation type="submission" date="2020-08" db="EMBL/GenBank/DDBJ databases">
        <title>Plant Genome Project.</title>
        <authorList>
            <person name="Zhang R.-G."/>
        </authorList>
    </citation>
    <scope>NUCLEOTIDE SEQUENCE</scope>
    <source>
        <strain evidence="4">Huo1</strain>
        <tissue evidence="4">Leaf</tissue>
    </source>
</reference>